<evidence type="ECO:0000259" key="2">
    <source>
        <dbReference type="Pfam" id="PF09681"/>
    </source>
</evidence>
<feature type="region of interest" description="Disordered" evidence="1">
    <location>
        <begin position="142"/>
        <end position="161"/>
    </location>
</feature>
<dbReference type="NCBIfam" id="TIGR01714">
    <property type="entry name" value="phage_rep_org_N"/>
    <property type="match status" value="1"/>
</dbReference>
<evidence type="ECO:0000313" key="5">
    <source>
        <dbReference type="Proteomes" id="UP000734271"/>
    </source>
</evidence>
<feature type="domain" description="Phage replisome organiser N-terminal" evidence="2">
    <location>
        <begin position="9"/>
        <end position="124"/>
    </location>
</feature>
<gene>
    <name evidence="3" type="ORF">K8P03_00395</name>
    <name evidence="4" type="ORF">K8P03_11065</name>
</gene>
<feature type="region of interest" description="Disordered" evidence="1">
    <location>
        <begin position="109"/>
        <end position="128"/>
    </location>
</feature>
<comment type="caution">
    <text evidence="3">The sequence shown here is derived from an EMBL/GenBank/DDBJ whole genome shotgun (WGS) entry which is preliminary data.</text>
</comment>
<feature type="compositionally biased region" description="Basic and acidic residues" evidence="1">
    <location>
        <begin position="152"/>
        <end position="161"/>
    </location>
</feature>
<accession>A0ABS7SW63</accession>
<evidence type="ECO:0000313" key="4">
    <source>
        <dbReference type="EMBL" id="MBZ2387812.1"/>
    </source>
</evidence>
<evidence type="ECO:0000256" key="1">
    <source>
        <dbReference type="SAM" id="MobiDB-lite"/>
    </source>
</evidence>
<keyword evidence="5" id="KW-1185">Reference proteome</keyword>
<dbReference type="RefSeq" id="WP_223417540.1">
    <property type="nucleotide sequence ID" value="NZ_JAIPME010000001.1"/>
</dbReference>
<dbReference type="InterPro" id="IPR010056">
    <property type="entry name" value="Phage_rep_org__N"/>
</dbReference>
<organism evidence="3 5">
    <name type="scientific">Anaerococcus murdochii</name>
    <dbReference type="NCBI Taxonomy" id="411577"/>
    <lineage>
        <taxon>Bacteria</taxon>
        <taxon>Bacillati</taxon>
        <taxon>Bacillota</taxon>
        <taxon>Tissierellia</taxon>
        <taxon>Tissierellales</taxon>
        <taxon>Peptoniphilaceae</taxon>
        <taxon>Anaerococcus</taxon>
    </lineage>
</organism>
<sequence length="253" mass="29983">MGDNKRYYWLKLKDDFFDSRKMKKLRKVAGGDTYTIIYLKLQLLSINNEGVIEFEGTDEDIYHQLALDIDEEIDDIKMTLAFCNANDLIEYVDDDVFLSEVPALIGSETASTRRSRKHRRKQKALQSNGQALQCNTNATKCNTEQEQDIEQEQERREKSKSSREEELTYRCYCQFIKNNSNIDDRDLFDKAIEQYGWRNVLYTLVVIRDERKVKVSSFKYVLEMLRDVEKYDDFTVSYVANREINEMEKKDED</sequence>
<protein>
    <submittedName>
        <fullName evidence="3">Phage replisome organizer N-terminal domain-containing protein</fullName>
    </submittedName>
</protein>
<dbReference type="EMBL" id="JAIPME010000002">
    <property type="protein sequence ID" value="MBZ2387812.1"/>
    <property type="molecule type" value="Genomic_DNA"/>
</dbReference>
<evidence type="ECO:0000313" key="3">
    <source>
        <dbReference type="EMBL" id="MBZ2385784.1"/>
    </source>
</evidence>
<name>A0ABS7SW63_9FIRM</name>
<dbReference type="Pfam" id="PF09681">
    <property type="entry name" value="Phage_rep_org_N"/>
    <property type="match status" value="1"/>
</dbReference>
<dbReference type="Proteomes" id="UP000734271">
    <property type="component" value="Unassembled WGS sequence"/>
</dbReference>
<reference evidence="3 5" key="1">
    <citation type="submission" date="2021-08" db="EMBL/GenBank/DDBJ databases">
        <title>FDA dAtabase for Regulatory Grade micrObial Sequences (FDA-ARGOS): Supporting development and validation of Infectious Disease Dx tests.</title>
        <authorList>
            <person name="Sproer C."/>
            <person name="Gronow S."/>
            <person name="Severitt S."/>
            <person name="Schroder I."/>
            <person name="Tallon L."/>
            <person name="Sadzewicz L."/>
            <person name="Zhao X."/>
            <person name="Boylan J."/>
            <person name="Ott S."/>
            <person name="Bowen H."/>
            <person name="Vavikolanu K."/>
            <person name="Hazen T."/>
            <person name="Aluvathingal J."/>
            <person name="Nadendla S."/>
            <person name="Lowell S."/>
            <person name="Myers T."/>
            <person name="Yan Y."/>
            <person name="Sichtig H."/>
        </authorList>
    </citation>
    <scope>NUCLEOTIDE SEQUENCE [LARGE SCALE GENOMIC DNA]</scope>
    <source>
        <strain evidence="3 5">FDAARGOS_1460</strain>
    </source>
</reference>
<proteinExistence type="predicted"/>
<feature type="compositionally biased region" description="Basic residues" evidence="1">
    <location>
        <begin position="113"/>
        <end position="123"/>
    </location>
</feature>
<dbReference type="EMBL" id="JAIPME010000001">
    <property type="protein sequence ID" value="MBZ2385784.1"/>
    <property type="molecule type" value="Genomic_DNA"/>
</dbReference>